<feature type="domain" description="SIS" evidence="3">
    <location>
        <begin position="35"/>
        <end position="197"/>
    </location>
</feature>
<organism evidence="4 5">
    <name type="scientific">Rhodovastum atsumiense</name>
    <dbReference type="NCBI Taxonomy" id="504468"/>
    <lineage>
        <taxon>Bacteria</taxon>
        <taxon>Pseudomonadati</taxon>
        <taxon>Pseudomonadota</taxon>
        <taxon>Alphaproteobacteria</taxon>
        <taxon>Acetobacterales</taxon>
        <taxon>Acetobacteraceae</taxon>
        <taxon>Rhodovastum</taxon>
    </lineage>
</organism>
<evidence type="ECO:0000313" key="5">
    <source>
        <dbReference type="Proteomes" id="UP000325255"/>
    </source>
</evidence>
<dbReference type="PANTHER" id="PTHR10937">
    <property type="entry name" value="GLUCOSAMINE--FRUCTOSE-6-PHOSPHATE AMINOTRANSFERASE, ISOMERIZING"/>
    <property type="match status" value="1"/>
</dbReference>
<dbReference type="InterPro" id="IPR035490">
    <property type="entry name" value="GlmS/FrlB_SIS"/>
</dbReference>
<dbReference type="Proteomes" id="UP000325255">
    <property type="component" value="Unassembled WGS sequence"/>
</dbReference>
<evidence type="ECO:0000313" key="4">
    <source>
        <dbReference type="EMBL" id="KAA5614104.1"/>
    </source>
</evidence>
<evidence type="ECO:0000259" key="3">
    <source>
        <dbReference type="PROSITE" id="PS51464"/>
    </source>
</evidence>
<name>A0A5M6J0I9_9PROT</name>
<accession>A0A5M6J0I9</accession>
<sequence>MTPSSCASLMAAEAAEAAAAVRRQTAASADLFAALGRRLRASPPPFVVTCARGSSDHACSYGKYLIETVAGRVVASVGPSVASVYQRRLAMRGALFIAVSQSGRSPDLLRLTEAARAEGALVVGFVNDPEAPLAALCEMVIPLAAGPERSVAATKSCLASMAAFLHLVAGWSEQPGVLAQLHALPAALEAACGLDWFPALRPLVGAGGLYVVGRGPALGVAAEMALKCKETCRLHAEAFSAAELIHGPLELVRDGFPVLALAQPDAAAAQTRQVLERLVALGGQVFTTAPDMAGTVALPVVDGMAAEVMPLLALQSFYLAASRLARARGLDPDAPSSLQKVTRTV</sequence>
<evidence type="ECO:0000256" key="1">
    <source>
        <dbReference type="ARBA" id="ARBA00022576"/>
    </source>
</evidence>
<dbReference type="OrthoDB" id="9761808at2"/>
<protein>
    <submittedName>
        <fullName evidence="4">SIS domain-containing protein</fullName>
    </submittedName>
</protein>
<dbReference type="EMBL" id="VWPK01000003">
    <property type="protein sequence ID" value="KAA5614104.1"/>
    <property type="molecule type" value="Genomic_DNA"/>
</dbReference>
<proteinExistence type="predicted"/>
<dbReference type="AlphaFoldDB" id="A0A5M6J0I9"/>
<dbReference type="PANTHER" id="PTHR10937:SF8">
    <property type="entry name" value="AMINOTRANSFERASE-RELATED"/>
    <property type="match status" value="1"/>
</dbReference>
<dbReference type="RefSeq" id="WP_150039040.1">
    <property type="nucleotide sequence ID" value="NZ_OW485601.1"/>
</dbReference>
<dbReference type="Gene3D" id="3.40.50.10490">
    <property type="entry name" value="Glucose-6-phosphate isomerase like protein, domain 1"/>
    <property type="match status" value="2"/>
</dbReference>
<evidence type="ECO:0000256" key="2">
    <source>
        <dbReference type="ARBA" id="ARBA00022737"/>
    </source>
</evidence>
<gene>
    <name evidence="4" type="ORF">F1189_02570</name>
</gene>
<dbReference type="GO" id="GO:1901135">
    <property type="term" value="P:carbohydrate derivative metabolic process"/>
    <property type="evidence" value="ECO:0007669"/>
    <property type="project" value="InterPro"/>
</dbReference>
<keyword evidence="5" id="KW-1185">Reference proteome</keyword>
<dbReference type="GO" id="GO:0008483">
    <property type="term" value="F:transaminase activity"/>
    <property type="evidence" value="ECO:0007669"/>
    <property type="project" value="UniProtKB-KW"/>
</dbReference>
<feature type="domain" description="SIS" evidence="3">
    <location>
        <begin position="199"/>
        <end position="330"/>
    </location>
</feature>
<dbReference type="CDD" id="cd05008">
    <property type="entry name" value="SIS_GlmS_GlmD_1"/>
    <property type="match status" value="1"/>
</dbReference>
<keyword evidence="1" id="KW-0032">Aminotransferase</keyword>
<dbReference type="PROSITE" id="PS51464">
    <property type="entry name" value="SIS"/>
    <property type="match status" value="2"/>
</dbReference>
<keyword evidence="2" id="KW-0677">Repeat</keyword>
<dbReference type="InterPro" id="IPR035466">
    <property type="entry name" value="GlmS/AgaS_SIS"/>
</dbReference>
<keyword evidence="1" id="KW-0808">Transferase</keyword>
<dbReference type="InterPro" id="IPR001347">
    <property type="entry name" value="SIS_dom"/>
</dbReference>
<dbReference type="Pfam" id="PF01380">
    <property type="entry name" value="SIS"/>
    <property type="match status" value="2"/>
</dbReference>
<reference evidence="4 5" key="1">
    <citation type="submission" date="2019-09" db="EMBL/GenBank/DDBJ databases">
        <title>Genome sequence of Rhodovastum atsumiense, a diverse member of the Acetobacteraceae family of non-sulfur purple photosynthetic bacteria.</title>
        <authorList>
            <person name="Meyer T."/>
            <person name="Kyndt J."/>
        </authorList>
    </citation>
    <scope>NUCLEOTIDE SEQUENCE [LARGE SCALE GENOMIC DNA]</scope>
    <source>
        <strain evidence="4 5">DSM 21279</strain>
    </source>
</reference>
<comment type="caution">
    <text evidence="4">The sequence shown here is derived from an EMBL/GenBank/DDBJ whole genome shotgun (WGS) entry which is preliminary data.</text>
</comment>
<dbReference type="SUPFAM" id="SSF53697">
    <property type="entry name" value="SIS domain"/>
    <property type="match status" value="1"/>
</dbReference>
<dbReference type="CDD" id="cd05009">
    <property type="entry name" value="SIS_GlmS_GlmD_2"/>
    <property type="match status" value="1"/>
</dbReference>
<dbReference type="InterPro" id="IPR046348">
    <property type="entry name" value="SIS_dom_sf"/>
</dbReference>
<dbReference type="GO" id="GO:0097367">
    <property type="term" value="F:carbohydrate derivative binding"/>
    <property type="evidence" value="ECO:0007669"/>
    <property type="project" value="InterPro"/>
</dbReference>